<dbReference type="RefSeq" id="XP_049261598.1">
    <property type="nucleotide sequence ID" value="XM_049409192.1"/>
</dbReference>
<name>A0A8J5QH89_9ASCO</name>
<dbReference type="PANTHER" id="PTHR15154">
    <property type="entry name" value="HAMARTIN"/>
    <property type="match status" value="1"/>
</dbReference>
<feature type="region of interest" description="Disordered" evidence="2">
    <location>
        <begin position="573"/>
        <end position="612"/>
    </location>
</feature>
<keyword evidence="1" id="KW-0175">Coiled coil</keyword>
<feature type="coiled-coil region" evidence="1">
    <location>
        <begin position="799"/>
        <end position="883"/>
    </location>
</feature>
<dbReference type="GO" id="GO:0032007">
    <property type="term" value="P:negative regulation of TOR signaling"/>
    <property type="evidence" value="ECO:0007669"/>
    <property type="project" value="TreeGrafter"/>
</dbReference>
<feature type="region of interest" description="Disordered" evidence="2">
    <location>
        <begin position="1018"/>
        <end position="1044"/>
    </location>
</feature>
<evidence type="ECO:0000313" key="4">
    <source>
        <dbReference type="Proteomes" id="UP000694255"/>
    </source>
</evidence>
<dbReference type="GeneID" id="73471957"/>
<dbReference type="GO" id="GO:0033596">
    <property type="term" value="C:TSC1-TSC2 complex"/>
    <property type="evidence" value="ECO:0007669"/>
    <property type="project" value="TreeGrafter"/>
</dbReference>
<dbReference type="Proteomes" id="UP000694255">
    <property type="component" value="Unassembled WGS sequence"/>
</dbReference>
<feature type="compositionally biased region" description="Polar residues" evidence="2">
    <location>
        <begin position="633"/>
        <end position="648"/>
    </location>
</feature>
<dbReference type="EMBL" id="JAGSYN010000221">
    <property type="protein sequence ID" value="KAG7661365.1"/>
    <property type="molecule type" value="Genomic_DNA"/>
</dbReference>
<dbReference type="PANTHER" id="PTHR15154:SF2">
    <property type="entry name" value="HAMARTIN"/>
    <property type="match status" value="1"/>
</dbReference>
<keyword evidence="4" id="KW-1185">Reference proteome</keyword>
<gene>
    <name evidence="3" type="ORF">J8A68_005157</name>
</gene>
<feature type="region of interest" description="Disordered" evidence="2">
    <location>
        <begin position="632"/>
        <end position="663"/>
    </location>
</feature>
<evidence type="ECO:0008006" key="5">
    <source>
        <dbReference type="Google" id="ProtNLM"/>
    </source>
</evidence>
<evidence type="ECO:0000256" key="2">
    <source>
        <dbReference type="SAM" id="MobiDB-lite"/>
    </source>
</evidence>
<protein>
    <recommendedName>
        <fullName evidence="5">Hamartin</fullName>
    </recommendedName>
</protein>
<evidence type="ECO:0000256" key="1">
    <source>
        <dbReference type="SAM" id="Coils"/>
    </source>
</evidence>
<comment type="caution">
    <text evidence="3">The sequence shown here is derived from an EMBL/GenBank/DDBJ whole genome shotgun (WGS) entry which is preliminary data.</text>
</comment>
<organism evidence="3 4">
    <name type="scientific">[Candida] subhashii</name>
    <dbReference type="NCBI Taxonomy" id="561895"/>
    <lineage>
        <taxon>Eukaryota</taxon>
        <taxon>Fungi</taxon>
        <taxon>Dikarya</taxon>
        <taxon>Ascomycota</taxon>
        <taxon>Saccharomycotina</taxon>
        <taxon>Pichiomycetes</taxon>
        <taxon>Debaryomycetaceae</taxon>
        <taxon>Spathaspora</taxon>
    </lineage>
</organism>
<dbReference type="InterPro" id="IPR007483">
    <property type="entry name" value="Hamartin"/>
</dbReference>
<dbReference type="GO" id="GO:0051726">
    <property type="term" value="P:regulation of cell cycle"/>
    <property type="evidence" value="ECO:0007669"/>
    <property type="project" value="TreeGrafter"/>
</dbReference>
<accession>A0A8J5QH89</accession>
<sequence length="1108" mass="126861">MVSSKSLLKELHSLCNSLDDNNDNDKQQPIQYDSLNRTIKEYLEQHNTLNSIRQSSTNISDELSRIHNKYFITTNKECLFLDILTQLLPVFNLHDVQSWLQSYVLKPAIDSGYDLVFVDKARNFIHQVCLPNVDHNDDNLKRLRYEIAESIIEDIYNIYIDDELKYDRLQLDVSPEEMNTQSYYERLRFIKTNCQSILQEYGINSTKSYFNLLNKYLVNPKTRLESLILLSSLVSTQPTNLIQITETDLFTNLLRCILFDFNEIIVHTSITILSMLLPQICNRITKYLPDLLMIYLRVHDWGDFSKLIPDRFDKLRNFLTQSTNSNTSNSNISASHNWEIANFDDDPVLKDLSFDYPYFYTLLYGLFVFNFRKFSQDPFEYFKTHKLNLIDFSYIQQLESTMLEKSGQSLDSTVQKKTISLLESFLVHPKLLKYDIFDLDQELMNPTSWIEHEEADENCDGPLKSEEIAIACLCLNPDIMINLGDNWGIQSKLLERLHGTLSPEANSTMISRTSSLAGPLYNQAVSSGLLSKTVLNFYRKMSIIPTDLEISHNNIKDQNEDEGNDVRFKEVKFEVAEEDEKEDGTTTEDISTKEHTQASISPGGDGGYLSKKANNDSGFFQDLLATHEKLHGPTSQMAPLSKSGSSSGFDDRRKSSSSNSIINDKLKHELRLSRPISSPTTNIETSTVTSIGSPDTLTLSTSRNNEKIIIPSGNGSAIDYYQRELLLFKNELEFSSYLKHLNKFQYVKLRLRLNKLKQDVSSRNTTTQDHEIGYTSLEEAYGTMNGVLEGVREELAVMKVEHQGQIDLLNKRLEQVLAEKQELMRKYEEDVGERKGMSEKYRRLIEVVVPEKNCEIENLRVRIRYLEDNIKELNQKLVSTDMNSGKMTKEVSTSNLTDQDEVIFNLKTEMLAMKEKYHKVSQELQKSNHLYEAMIKKYENKLASSKLHLNENLDSFTYQYDKKIQNLSTTILKYENLLEEKNAKILQLSSSKPISIPNPINNTPKLSYRMDDAFDHITNRSHSNSSESTSPPSGHPHGMFPPAPIVNYQHYQPQVFRSSGSSGGVPIINPQSLAATAATANANANANANAVPIMRGRGGYQKRSKKHM</sequence>
<feature type="region of interest" description="Disordered" evidence="2">
    <location>
        <begin position="676"/>
        <end position="697"/>
    </location>
</feature>
<feature type="compositionally biased region" description="Acidic residues" evidence="2">
    <location>
        <begin position="576"/>
        <end position="586"/>
    </location>
</feature>
<proteinExistence type="predicted"/>
<dbReference type="AlphaFoldDB" id="A0A8J5QH89"/>
<feature type="coiled-coil region" evidence="1">
    <location>
        <begin position="921"/>
        <end position="984"/>
    </location>
</feature>
<reference evidence="3 4" key="1">
    <citation type="journal article" date="2021" name="DNA Res.">
        <title>Genome analysis of Candida subhashii reveals its hybrid nature and dual mitochondrial genome conformations.</title>
        <authorList>
            <person name="Mixao V."/>
            <person name="Hegedusova E."/>
            <person name="Saus E."/>
            <person name="Pryszcz L.P."/>
            <person name="Cillingova A."/>
            <person name="Nosek J."/>
            <person name="Gabaldon T."/>
        </authorList>
    </citation>
    <scope>NUCLEOTIDE SEQUENCE [LARGE SCALE GENOMIC DNA]</scope>
    <source>
        <strain evidence="3 4">CBS 10753</strain>
    </source>
</reference>
<dbReference type="OrthoDB" id="6022054at2759"/>
<dbReference type="Pfam" id="PF04388">
    <property type="entry name" value="Hamartin"/>
    <property type="match status" value="1"/>
</dbReference>
<evidence type="ECO:0000313" key="3">
    <source>
        <dbReference type="EMBL" id="KAG7661365.1"/>
    </source>
</evidence>
<feature type="compositionally biased region" description="Low complexity" evidence="2">
    <location>
        <begin position="1021"/>
        <end position="1037"/>
    </location>
</feature>